<evidence type="ECO:0000313" key="3">
    <source>
        <dbReference type="Proteomes" id="UP000318578"/>
    </source>
</evidence>
<evidence type="ECO:0000259" key="1">
    <source>
        <dbReference type="SMART" id="SM00849"/>
    </source>
</evidence>
<feature type="domain" description="Metallo-beta-lactamase" evidence="1">
    <location>
        <begin position="49"/>
        <end position="267"/>
    </location>
</feature>
<protein>
    <submittedName>
        <fullName evidence="2">MBL fold metallo-hydrolase</fullName>
    </submittedName>
</protein>
<keyword evidence="3" id="KW-1185">Reference proteome</keyword>
<dbReference type="InterPro" id="IPR001279">
    <property type="entry name" value="Metallo-B-lactamas"/>
</dbReference>
<dbReference type="InterPro" id="IPR050662">
    <property type="entry name" value="Sec-metab_biosynth-thioest"/>
</dbReference>
<dbReference type="Gene3D" id="3.60.15.10">
    <property type="entry name" value="Ribonuclease Z/Hydroxyacylglutathione hydrolase-like"/>
    <property type="match status" value="1"/>
</dbReference>
<dbReference type="Pfam" id="PF00753">
    <property type="entry name" value="Lactamase_B"/>
    <property type="match status" value="1"/>
</dbReference>
<dbReference type="Proteomes" id="UP000318578">
    <property type="component" value="Unassembled WGS sequence"/>
</dbReference>
<reference evidence="2 3" key="1">
    <citation type="submission" date="2019-07" db="EMBL/GenBank/DDBJ databases">
        <title>New species of Amycolatopsis and Streptomyces.</title>
        <authorList>
            <person name="Duangmal K."/>
            <person name="Teo W.F.A."/>
            <person name="Lipun K."/>
        </authorList>
    </citation>
    <scope>NUCLEOTIDE SEQUENCE [LARGE SCALE GENOMIC DNA]</scope>
    <source>
        <strain evidence="2 3">JCM 30562</strain>
    </source>
</reference>
<dbReference type="InterPro" id="IPR036388">
    <property type="entry name" value="WH-like_DNA-bd_sf"/>
</dbReference>
<dbReference type="SMART" id="SM00849">
    <property type="entry name" value="Lactamase_B"/>
    <property type="match status" value="1"/>
</dbReference>
<organism evidence="2 3">
    <name type="scientific">Amycolatopsis acidiphila</name>
    <dbReference type="NCBI Taxonomy" id="715473"/>
    <lineage>
        <taxon>Bacteria</taxon>
        <taxon>Bacillati</taxon>
        <taxon>Actinomycetota</taxon>
        <taxon>Actinomycetes</taxon>
        <taxon>Pseudonocardiales</taxon>
        <taxon>Pseudonocardiaceae</taxon>
        <taxon>Amycolatopsis</taxon>
    </lineage>
</organism>
<dbReference type="EMBL" id="VJZA01000126">
    <property type="protein sequence ID" value="TVT14931.1"/>
    <property type="molecule type" value="Genomic_DNA"/>
</dbReference>
<name>A0A557ZSF1_9PSEU</name>
<accession>A0A557ZSF1</accession>
<dbReference type="Gene3D" id="1.10.10.10">
    <property type="entry name" value="Winged helix-like DNA-binding domain superfamily/Winged helix DNA-binding domain"/>
    <property type="match status" value="1"/>
</dbReference>
<comment type="caution">
    <text evidence="2">The sequence shown here is derived from an EMBL/GenBank/DDBJ whole genome shotgun (WGS) entry which is preliminary data.</text>
</comment>
<gene>
    <name evidence="2" type="ORF">FNH06_36955</name>
</gene>
<dbReference type="GO" id="GO:0016787">
    <property type="term" value="F:hydrolase activity"/>
    <property type="evidence" value="ECO:0007669"/>
    <property type="project" value="UniProtKB-KW"/>
</dbReference>
<dbReference type="RefSeq" id="WP_144645461.1">
    <property type="nucleotide sequence ID" value="NZ_BNAX01000004.1"/>
</dbReference>
<sequence>MAAKPVVGIEVLGTAQQAAWQRRTLPPVERLPAGIWSVPVPIPDNPLRYTLSYLVPGDDGVVVVDPGWDTEQGWDALTSGLGEAGLDTGDVTGIVATHVHPDHHGLSARLRAASGAWVAMHPAERDALRQRPAAGDGGEAAARVRDWLSRAGAPDEDIASLTRLVAGTDGQRPAGPMAEPDLLLDDGDRVPLAGRQLRVVWTPGHTPGHLCLRETNARLLLTGDHVLPRITPNIGLIPGSTGSPLGQFLDSLERVGGFDDHDALPAHEYRFRGLAGRTRALREHHEQRCAEILVLVGEFGEPTVWQVAEHLTWSRPWAEIGNMRFGAVAETAAHLEHLARAGRLAWVPAGTEAGLVRVRPTGTGSRHPAQEH</sequence>
<evidence type="ECO:0000313" key="2">
    <source>
        <dbReference type="EMBL" id="TVT14931.1"/>
    </source>
</evidence>
<proteinExistence type="predicted"/>
<dbReference type="AlphaFoldDB" id="A0A557ZSF1"/>
<dbReference type="InterPro" id="IPR036866">
    <property type="entry name" value="RibonucZ/Hydroxyglut_hydro"/>
</dbReference>
<dbReference type="SUPFAM" id="SSF56281">
    <property type="entry name" value="Metallo-hydrolase/oxidoreductase"/>
    <property type="match status" value="1"/>
</dbReference>
<dbReference type="PANTHER" id="PTHR23131">
    <property type="entry name" value="ENDORIBONUCLEASE LACTB2"/>
    <property type="match status" value="1"/>
</dbReference>
<dbReference type="OrthoDB" id="2971563at2"/>
<keyword evidence="2" id="KW-0378">Hydrolase</keyword>
<dbReference type="PANTHER" id="PTHR23131:SF4">
    <property type="entry name" value="METALLO-BETA-LACTAMASE SUPERFAMILY POTEIN"/>
    <property type="match status" value="1"/>
</dbReference>